<organism evidence="1 2">
    <name type="scientific">Thioclava nitratireducens</name>
    <dbReference type="NCBI Taxonomy" id="1915078"/>
    <lineage>
        <taxon>Bacteria</taxon>
        <taxon>Pseudomonadati</taxon>
        <taxon>Pseudomonadota</taxon>
        <taxon>Alphaproteobacteria</taxon>
        <taxon>Rhodobacterales</taxon>
        <taxon>Paracoccaceae</taxon>
        <taxon>Thioclava</taxon>
    </lineage>
</organism>
<reference evidence="1 2" key="1">
    <citation type="submission" date="2017-01" db="EMBL/GenBank/DDBJ databases">
        <title>The complete genome sequence of a sulfur-oxidizing marine bacterium Thioclava sp. 25B10_4T.</title>
        <authorList>
            <person name="Liu Y."/>
            <person name="Lai Q."/>
            <person name="Shao Z."/>
        </authorList>
    </citation>
    <scope>NUCLEOTIDE SEQUENCE [LARGE SCALE GENOMIC DNA]</scope>
    <source>
        <strain evidence="1 2">25B10_4</strain>
    </source>
</reference>
<dbReference type="Proteomes" id="UP000185622">
    <property type="component" value="Chromosome"/>
</dbReference>
<evidence type="ECO:0000313" key="2">
    <source>
        <dbReference type="Proteomes" id="UP000185622"/>
    </source>
</evidence>
<dbReference type="InterPro" id="IPR011051">
    <property type="entry name" value="RmlC_Cupin_sf"/>
</dbReference>
<dbReference type="SUPFAM" id="SSF51182">
    <property type="entry name" value="RmlC-like cupins"/>
    <property type="match status" value="1"/>
</dbReference>
<gene>
    <name evidence="1" type="ORF">BMG03_12625</name>
</gene>
<evidence type="ECO:0000313" key="1">
    <source>
        <dbReference type="EMBL" id="AQS48541.1"/>
    </source>
</evidence>
<dbReference type="InterPro" id="IPR014710">
    <property type="entry name" value="RmlC-like_jellyroll"/>
</dbReference>
<dbReference type="Gene3D" id="2.60.120.10">
    <property type="entry name" value="Jelly Rolls"/>
    <property type="match status" value="1"/>
</dbReference>
<dbReference type="EMBL" id="CP019437">
    <property type="protein sequence ID" value="AQS48541.1"/>
    <property type="molecule type" value="Genomic_DNA"/>
</dbReference>
<proteinExistence type="predicted"/>
<name>A0ABN4XG73_9RHOB</name>
<accession>A0ABN4XG73</accession>
<keyword evidence="2" id="KW-1185">Reference proteome</keyword>
<sequence length="106" mass="11910">MCEADKSAGSAVGSVLIENARTRVTEWRFPAKGDNTGWHRHEHDYVVVPLADGQLELREPGGQTRFAELRKGVPYFREKGVRHDVVNYNAFEFAFIEIEFLDGGGS</sequence>
<protein>
    <submittedName>
        <fullName evidence="1">Cupin</fullName>
    </submittedName>
</protein>
<dbReference type="CDD" id="cd06982">
    <property type="entry name" value="cupin_BauB-like"/>
    <property type="match status" value="1"/>
</dbReference>